<reference evidence="1" key="1">
    <citation type="submission" date="2020-08" db="EMBL/GenBank/DDBJ databases">
        <title>Multicomponent nature underlies the extraordinary mechanical properties of spider dragline silk.</title>
        <authorList>
            <person name="Kono N."/>
            <person name="Nakamura H."/>
            <person name="Mori M."/>
            <person name="Yoshida Y."/>
            <person name="Ohtoshi R."/>
            <person name="Malay A.D."/>
            <person name="Moran D.A.P."/>
            <person name="Tomita M."/>
            <person name="Numata K."/>
            <person name="Arakawa K."/>
        </authorList>
    </citation>
    <scope>NUCLEOTIDE SEQUENCE</scope>
</reference>
<sequence>MKLNLSAVVWRTVDRTVSRQSDLQEPMVWCIIGKQRTVERMLLEYKKGSAKTVKSILRNMAYTQRQPGQGHLHTTTAVILKVSIFATQYSIIIFIAPPSYI</sequence>
<gene>
    <name evidence="1" type="ORF">TNCV_3383901</name>
</gene>
<accession>A0A8X6SQ55</accession>
<evidence type="ECO:0000313" key="1">
    <source>
        <dbReference type="EMBL" id="GFY17897.1"/>
    </source>
</evidence>
<dbReference type="AlphaFoldDB" id="A0A8X6SQ55"/>
<protein>
    <submittedName>
        <fullName evidence="1">Uncharacterized protein</fullName>
    </submittedName>
</protein>
<keyword evidence="2" id="KW-1185">Reference proteome</keyword>
<proteinExistence type="predicted"/>
<organism evidence="1 2">
    <name type="scientific">Trichonephila clavipes</name>
    <name type="common">Golden silk orbweaver</name>
    <name type="synonym">Nephila clavipes</name>
    <dbReference type="NCBI Taxonomy" id="2585209"/>
    <lineage>
        <taxon>Eukaryota</taxon>
        <taxon>Metazoa</taxon>
        <taxon>Ecdysozoa</taxon>
        <taxon>Arthropoda</taxon>
        <taxon>Chelicerata</taxon>
        <taxon>Arachnida</taxon>
        <taxon>Araneae</taxon>
        <taxon>Araneomorphae</taxon>
        <taxon>Entelegynae</taxon>
        <taxon>Araneoidea</taxon>
        <taxon>Nephilidae</taxon>
        <taxon>Trichonephila</taxon>
    </lineage>
</organism>
<evidence type="ECO:0000313" key="2">
    <source>
        <dbReference type="Proteomes" id="UP000887159"/>
    </source>
</evidence>
<dbReference type="Proteomes" id="UP000887159">
    <property type="component" value="Unassembled WGS sequence"/>
</dbReference>
<comment type="caution">
    <text evidence="1">The sequence shown here is derived from an EMBL/GenBank/DDBJ whole genome shotgun (WGS) entry which is preliminary data.</text>
</comment>
<name>A0A8X6SQ55_TRICX</name>
<dbReference type="EMBL" id="BMAU01021347">
    <property type="protein sequence ID" value="GFY17897.1"/>
    <property type="molecule type" value="Genomic_DNA"/>
</dbReference>